<name>A0A9P9G0D1_FUSRE</name>
<gene>
    <name evidence="1" type="ORF">BKA55DRAFT_526821</name>
</gene>
<dbReference type="Proteomes" id="UP000720189">
    <property type="component" value="Unassembled WGS sequence"/>
</dbReference>
<sequence length="53" mass="5859">ILAAGFRLQGSDESKNHFQCHIKWHNQHPFASRVTATHQNVTGTDVGSHAHSP</sequence>
<keyword evidence="2" id="KW-1185">Reference proteome</keyword>
<comment type="caution">
    <text evidence="1">The sequence shown here is derived from an EMBL/GenBank/DDBJ whole genome shotgun (WGS) entry which is preliminary data.</text>
</comment>
<proteinExistence type="predicted"/>
<dbReference type="RefSeq" id="XP_046042749.1">
    <property type="nucleotide sequence ID" value="XM_046188876.1"/>
</dbReference>
<protein>
    <submittedName>
        <fullName evidence="1">Uncharacterized protein</fullName>
    </submittedName>
</protein>
<dbReference type="OrthoDB" id="10269815at2759"/>
<reference evidence="1" key="1">
    <citation type="journal article" date="2021" name="Nat. Commun.">
        <title>Genetic determinants of endophytism in the Arabidopsis root mycobiome.</title>
        <authorList>
            <person name="Mesny F."/>
            <person name="Miyauchi S."/>
            <person name="Thiergart T."/>
            <person name="Pickel B."/>
            <person name="Atanasova L."/>
            <person name="Karlsson M."/>
            <person name="Huettel B."/>
            <person name="Barry K.W."/>
            <person name="Haridas S."/>
            <person name="Chen C."/>
            <person name="Bauer D."/>
            <person name="Andreopoulos W."/>
            <person name="Pangilinan J."/>
            <person name="LaButti K."/>
            <person name="Riley R."/>
            <person name="Lipzen A."/>
            <person name="Clum A."/>
            <person name="Drula E."/>
            <person name="Henrissat B."/>
            <person name="Kohler A."/>
            <person name="Grigoriev I.V."/>
            <person name="Martin F.M."/>
            <person name="Hacquard S."/>
        </authorList>
    </citation>
    <scope>NUCLEOTIDE SEQUENCE</scope>
    <source>
        <strain evidence="1">MPI-CAGE-AT-0023</strain>
    </source>
</reference>
<organism evidence="1 2">
    <name type="scientific">Fusarium redolens</name>
    <dbReference type="NCBI Taxonomy" id="48865"/>
    <lineage>
        <taxon>Eukaryota</taxon>
        <taxon>Fungi</taxon>
        <taxon>Dikarya</taxon>
        <taxon>Ascomycota</taxon>
        <taxon>Pezizomycotina</taxon>
        <taxon>Sordariomycetes</taxon>
        <taxon>Hypocreomycetidae</taxon>
        <taxon>Hypocreales</taxon>
        <taxon>Nectriaceae</taxon>
        <taxon>Fusarium</taxon>
        <taxon>Fusarium redolens species complex</taxon>
    </lineage>
</organism>
<feature type="non-terminal residue" evidence="1">
    <location>
        <position position="53"/>
    </location>
</feature>
<accession>A0A9P9G0D1</accession>
<dbReference type="AlphaFoldDB" id="A0A9P9G0D1"/>
<evidence type="ECO:0000313" key="2">
    <source>
        <dbReference type="Proteomes" id="UP000720189"/>
    </source>
</evidence>
<evidence type="ECO:0000313" key="1">
    <source>
        <dbReference type="EMBL" id="KAH7228512.1"/>
    </source>
</evidence>
<dbReference type="EMBL" id="JAGMUX010000024">
    <property type="protein sequence ID" value="KAH7228512.1"/>
    <property type="molecule type" value="Genomic_DNA"/>
</dbReference>
<dbReference type="GeneID" id="70218830"/>